<dbReference type="PANTHER" id="PTHR37015:SF2">
    <property type="entry name" value="REVERSE TRANSCRIPTASE DOMAIN-CONTAINING PROTEIN"/>
    <property type="match status" value="1"/>
</dbReference>
<accession>A0A9N9W1I3</accession>
<dbReference type="EMBL" id="CABFOC020000002">
    <property type="protein sequence ID" value="CAH0037975.1"/>
    <property type="molecule type" value="Genomic_DNA"/>
</dbReference>
<dbReference type="OrthoDB" id="74545at2759"/>
<organism evidence="1 2">
    <name type="scientific">Clonostachys solani</name>
    <dbReference type="NCBI Taxonomy" id="160281"/>
    <lineage>
        <taxon>Eukaryota</taxon>
        <taxon>Fungi</taxon>
        <taxon>Dikarya</taxon>
        <taxon>Ascomycota</taxon>
        <taxon>Pezizomycotina</taxon>
        <taxon>Sordariomycetes</taxon>
        <taxon>Hypocreomycetidae</taxon>
        <taxon>Hypocreales</taxon>
        <taxon>Bionectriaceae</taxon>
        <taxon>Clonostachys</taxon>
    </lineage>
</organism>
<evidence type="ECO:0000313" key="1">
    <source>
        <dbReference type="EMBL" id="CAH0037975.1"/>
    </source>
</evidence>
<keyword evidence="2" id="KW-1185">Reference proteome</keyword>
<name>A0A9N9W1I3_9HYPO</name>
<reference evidence="1 2" key="2">
    <citation type="submission" date="2021-10" db="EMBL/GenBank/DDBJ databases">
        <authorList>
            <person name="Piombo E."/>
        </authorList>
    </citation>
    <scope>NUCLEOTIDE SEQUENCE [LARGE SCALE GENOMIC DNA]</scope>
</reference>
<dbReference type="PANTHER" id="PTHR37015">
    <property type="entry name" value="REVERSE TRANSCRIPTASE DOMAIN-CONTAINING PROTEIN"/>
    <property type="match status" value="1"/>
</dbReference>
<evidence type="ECO:0008006" key="3">
    <source>
        <dbReference type="Google" id="ProtNLM"/>
    </source>
</evidence>
<reference evidence="2" key="1">
    <citation type="submission" date="2019-06" db="EMBL/GenBank/DDBJ databases">
        <authorList>
            <person name="Broberg M."/>
        </authorList>
    </citation>
    <scope>NUCLEOTIDE SEQUENCE [LARGE SCALE GENOMIC DNA]</scope>
</reference>
<proteinExistence type="predicted"/>
<dbReference type="AlphaFoldDB" id="A0A9N9W1I3"/>
<gene>
    <name evidence="1" type="ORF">CSOL1703_00003128</name>
</gene>
<comment type="caution">
    <text evidence="1">The sequence shown here is derived from an EMBL/GenBank/DDBJ whole genome shotgun (WGS) entry which is preliminary data.</text>
</comment>
<evidence type="ECO:0000313" key="2">
    <source>
        <dbReference type="Proteomes" id="UP000775872"/>
    </source>
</evidence>
<sequence length="904" mass="103711">MVFLKGLPRWRFHTAIQCSIGARLQPPHHRYYSASTASSEILTETLHAITDVKLAQLEKQQQSYELGKRALHDALKDEQRSRKRVQSLIDGAEKLPAMTPLGRDPSISIDNLRSFLEQAEFDASVTSDFLTEYESTINKKLDEQSARYEFAALYGRLVKEWTSSSGDSAQDGENAVGREEMHKQRTIWKEYVFHPKNLDADAIKSYLDQLFTKNDSNAVKDAFKILQKDVEDFQKSWDDEVHFKETTVTQCIKSILKDGALSDHKKAALNGFLGNGLVLNEIADVLNMRMASRASFEWSGVTTIEQRRHLNGRYRFFASDQDVLQTILMQYIGLRWATKIKQVLRRFISQTGVLKSTERTLTWDERRRRRYLLVGDNVHSSARSVESQENGYWTSQIFLDQLPNEMFEDRAGYSDEGQEYDEEYGRSSALSVTQGLLNRIRANVMMRRRLDKDTTVMRSDFKWFGPSLPHQSIFAVLEHFGVKGEWLDFFKKALEAPLVFKDEAGSAPQIRRRGTPISTTLETFFSEALLFCSDFAVNQRANGSRLYRLHDDIWLWGDSEACVQSWNALTEFSDVMGIEINEDKTGSCTVLAKGSKKTTTSSAGLPRGDVAWGFLRLDPETGRFSINQAEIDKHVSELSLQLKACDSVFDFIQAWNLYGARFFQAHCGKVAWCTGRQHVDEILETFQRIQSALFASTSGSVGLYLKQMIGDRLGHVPRIPDGFLYYPSTMGGLGLVNPLIDLYIIRDDSAKEPEIFMDEFFEAERKNYYRAKQRYEAREFGEKGRPIAEELGGDWEYFRGKPFMSFEEYIQDPDLTSDTKGVCYSNLLTTPEPRGVEISGQDKLKEFEKISPDDREWTDYETWVVELYAKEIIDRFGTLVIIEKGLLPTSLVTMLRNNRFKWQN</sequence>
<dbReference type="Proteomes" id="UP000775872">
    <property type="component" value="Unassembled WGS sequence"/>
</dbReference>
<protein>
    <recommendedName>
        <fullName evidence="3">Reverse transcriptase domain-containing protein</fullName>
    </recommendedName>
</protein>